<protein>
    <submittedName>
        <fullName evidence="1">Uncharacterized protein</fullName>
    </submittedName>
</protein>
<comment type="caution">
    <text evidence="1">The sequence shown here is derived from an EMBL/GenBank/DDBJ whole genome shotgun (WGS) entry which is preliminary data.</text>
</comment>
<dbReference type="EMBL" id="CAXAMN010024617">
    <property type="protein sequence ID" value="CAK9088276.1"/>
    <property type="molecule type" value="Genomic_DNA"/>
</dbReference>
<organism evidence="1 2">
    <name type="scientific">Durusdinium trenchii</name>
    <dbReference type="NCBI Taxonomy" id="1381693"/>
    <lineage>
        <taxon>Eukaryota</taxon>
        <taxon>Sar</taxon>
        <taxon>Alveolata</taxon>
        <taxon>Dinophyceae</taxon>
        <taxon>Suessiales</taxon>
        <taxon>Symbiodiniaceae</taxon>
        <taxon>Durusdinium</taxon>
    </lineage>
</organism>
<evidence type="ECO:0000313" key="1">
    <source>
        <dbReference type="EMBL" id="CAK9088276.1"/>
    </source>
</evidence>
<proteinExistence type="predicted"/>
<gene>
    <name evidence="1" type="ORF">CCMP2556_LOCUS42592</name>
</gene>
<reference evidence="1 2" key="1">
    <citation type="submission" date="2024-02" db="EMBL/GenBank/DDBJ databases">
        <authorList>
            <person name="Chen Y."/>
            <person name="Shah S."/>
            <person name="Dougan E. K."/>
            <person name="Thang M."/>
            <person name="Chan C."/>
        </authorList>
    </citation>
    <scope>NUCLEOTIDE SEQUENCE [LARGE SCALE GENOMIC DNA]</scope>
</reference>
<name>A0ABP0QJ84_9DINO</name>
<sequence length="147" mass="16448">MWPTGSPSEHEVQASQATRKEFCWRQMSEEEKALKLLNGAWAVWGRDAIEALSPDESVLARKEIGTEPGCRNLTACYVFTDRHESLRTSRNPLPVKAWARIIAPGYKDIIAYGEKDALLVPEFLNNSFLSTLPASPRSPWIRSCTGA</sequence>
<dbReference type="Proteomes" id="UP001642484">
    <property type="component" value="Unassembled WGS sequence"/>
</dbReference>
<evidence type="ECO:0000313" key="2">
    <source>
        <dbReference type="Proteomes" id="UP001642484"/>
    </source>
</evidence>
<accession>A0ABP0QJ84</accession>
<keyword evidence="2" id="KW-1185">Reference proteome</keyword>